<keyword evidence="5 8" id="KW-0233">DNA recombination</keyword>
<evidence type="ECO:0000256" key="2">
    <source>
        <dbReference type="ARBA" id="ARBA00007452"/>
    </source>
</evidence>
<dbReference type="HAMAP" id="MF_00201">
    <property type="entry name" value="RecO"/>
    <property type="match status" value="1"/>
</dbReference>
<dbReference type="PANTHER" id="PTHR33991:SF1">
    <property type="entry name" value="DNA REPAIR PROTEIN RECO"/>
    <property type="match status" value="1"/>
</dbReference>
<dbReference type="Gene3D" id="1.20.1440.120">
    <property type="entry name" value="Recombination protein O, C-terminal domain"/>
    <property type="match status" value="1"/>
</dbReference>
<reference evidence="10 11" key="1">
    <citation type="submission" date="2019-02" db="EMBL/GenBank/DDBJ databases">
        <title>Halieaceae_genomes.</title>
        <authorList>
            <person name="Li S.-H."/>
        </authorList>
    </citation>
    <scope>NUCLEOTIDE SEQUENCE [LARGE SCALE GENOMIC DNA]</scope>
    <source>
        <strain evidence="10 11">JH123</strain>
    </source>
</reference>
<comment type="similarity">
    <text evidence="2 8">Belongs to the RecO family.</text>
</comment>
<proteinExistence type="inferred from homology"/>
<evidence type="ECO:0000256" key="3">
    <source>
        <dbReference type="ARBA" id="ARBA00021310"/>
    </source>
</evidence>
<dbReference type="Proteomes" id="UP001317963">
    <property type="component" value="Chromosome"/>
</dbReference>
<evidence type="ECO:0000256" key="8">
    <source>
        <dbReference type="HAMAP-Rule" id="MF_00201"/>
    </source>
</evidence>
<evidence type="ECO:0000256" key="1">
    <source>
        <dbReference type="ARBA" id="ARBA00003065"/>
    </source>
</evidence>
<keyword evidence="6 8" id="KW-0234">DNA repair</keyword>
<feature type="domain" description="DNA replication/recombination mediator RecO N-terminal" evidence="9">
    <location>
        <begin position="1"/>
        <end position="78"/>
    </location>
</feature>
<dbReference type="Pfam" id="PF11967">
    <property type="entry name" value="RecO_N"/>
    <property type="match status" value="1"/>
</dbReference>
<dbReference type="InterPro" id="IPR012340">
    <property type="entry name" value="NA-bd_OB-fold"/>
</dbReference>
<dbReference type="EMBL" id="CP036501">
    <property type="protein sequence ID" value="UZP74713.1"/>
    <property type="molecule type" value="Genomic_DNA"/>
</dbReference>
<dbReference type="InterPro" id="IPR022572">
    <property type="entry name" value="DNA_rep/recomb_RecO_N"/>
</dbReference>
<evidence type="ECO:0000256" key="4">
    <source>
        <dbReference type="ARBA" id="ARBA00022763"/>
    </source>
</evidence>
<dbReference type="InterPro" id="IPR003717">
    <property type="entry name" value="RecO"/>
</dbReference>
<dbReference type="Gene3D" id="2.40.50.140">
    <property type="entry name" value="Nucleic acid-binding proteins"/>
    <property type="match status" value="1"/>
</dbReference>
<evidence type="ECO:0000256" key="6">
    <source>
        <dbReference type="ARBA" id="ARBA00023204"/>
    </source>
</evidence>
<keyword evidence="4 8" id="KW-0227">DNA damage</keyword>
<evidence type="ECO:0000313" key="11">
    <source>
        <dbReference type="Proteomes" id="UP001317963"/>
    </source>
</evidence>
<dbReference type="SUPFAM" id="SSF50249">
    <property type="entry name" value="Nucleic acid-binding proteins"/>
    <property type="match status" value="1"/>
</dbReference>
<dbReference type="RefSeq" id="WP_279241173.1">
    <property type="nucleotide sequence ID" value="NZ_CP036501.1"/>
</dbReference>
<accession>A0ABY6Q8I3</accession>
<evidence type="ECO:0000259" key="9">
    <source>
        <dbReference type="Pfam" id="PF11967"/>
    </source>
</evidence>
<evidence type="ECO:0000313" key="10">
    <source>
        <dbReference type="EMBL" id="UZP74713.1"/>
    </source>
</evidence>
<dbReference type="Pfam" id="PF02565">
    <property type="entry name" value="RecO_C"/>
    <property type="match status" value="1"/>
</dbReference>
<keyword evidence="11" id="KW-1185">Reference proteome</keyword>
<dbReference type="NCBIfam" id="TIGR00613">
    <property type="entry name" value="reco"/>
    <property type="match status" value="1"/>
</dbReference>
<dbReference type="InterPro" id="IPR037278">
    <property type="entry name" value="ARFGAP/RecO"/>
</dbReference>
<comment type="function">
    <text evidence="1 8">Involved in DNA repair and RecF pathway recombination.</text>
</comment>
<dbReference type="InterPro" id="IPR042242">
    <property type="entry name" value="RecO_C"/>
</dbReference>
<protein>
    <recommendedName>
        <fullName evidence="3 8">DNA repair protein RecO</fullName>
    </recommendedName>
    <alternativeName>
        <fullName evidence="7 8">Recombination protein O</fullName>
    </alternativeName>
</protein>
<name>A0ABY6Q8I3_9GAMM</name>
<organism evidence="10 11">
    <name type="scientific">Candidatus Paraluminiphilus aquimaris</name>
    <dbReference type="NCBI Taxonomy" id="2518994"/>
    <lineage>
        <taxon>Bacteria</taxon>
        <taxon>Pseudomonadati</taxon>
        <taxon>Pseudomonadota</taxon>
        <taxon>Gammaproteobacteria</taxon>
        <taxon>Cellvibrionales</taxon>
        <taxon>Halieaceae</taxon>
        <taxon>Candidatus Paraluminiphilus</taxon>
    </lineage>
</organism>
<sequence length="247" mass="27838">MKTSVQPAWVLGRRAYRDSSLLVELLTADSGRASVVVKGAHRKQRGGSFASLMQPFCPILVALGGQSELKYLSSAETAGVAISLPGERLFSGLYMNELLVRLLPKWDSVPQLFASYGASLVELGERADLDLTLRRFEIALFEELGYEIQWDSDHRGQRFKAECSYLFVPDRGFVESEQSQSEGLLSGAELIKLNSWYRERTALDEGARRVLKKMMRQAIDYRLDGRPLKVREAFGQWRDLSQPKGDE</sequence>
<dbReference type="PANTHER" id="PTHR33991">
    <property type="entry name" value="DNA REPAIR PROTEIN RECO"/>
    <property type="match status" value="1"/>
</dbReference>
<evidence type="ECO:0000256" key="7">
    <source>
        <dbReference type="ARBA" id="ARBA00033409"/>
    </source>
</evidence>
<evidence type="ECO:0000256" key="5">
    <source>
        <dbReference type="ARBA" id="ARBA00023172"/>
    </source>
</evidence>
<dbReference type="SUPFAM" id="SSF57863">
    <property type="entry name" value="ArfGap/RecO-like zinc finger"/>
    <property type="match status" value="1"/>
</dbReference>
<gene>
    <name evidence="8 10" type="primary">recO</name>
    <name evidence="10" type="ORF">E0F26_08160</name>
</gene>